<gene>
    <name evidence="1" type="ORF">EV190_11070</name>
</gene>
<comment type="caution">
    <text evidence="1">The sequence shown here is derived from an EMBL/GenBank/DDBJ whole genome shotgun (WGS) entry which is preliminary data.</text>
</comment>
<dbReference type="Proteomes" id="UP000295281">
    <property type="component" value="Unassembled WGS sequence"/>
</dbReference>
<keyword evidence="2" id="KW-1185">Reference proteome</keyword>
<dbReference type="Gene3D" id="1.25.40.290">
    <property type="entry name" value="ARM repeat domains"/>
    <property type="match status" value="1"/>
</dbReference>
<dbReference type="OrthoDB" id="9797162at2"/>
<dbReference type="SUPFAM" id="SSF48371">
    <property type="entry name" value="ARM repeat"/>
    <property type="match status" value="1"/>
</dbReference>
<protein>
    <submittedName>
        <fullName evidence="1">3-methyladenine DNA glycosylase AlkC</fullName>
    </submittedName>
</protein>
<evidence type="ECO:0000313" key="2">
    <source>
        <dbReference type="Proteomes" id="UP000295281"/>
    </source>
</evidence>
<sequence length="359" mass="38671">MPTADEMLDSAAVRGLADALERAGADAETLRASADDLEDRGFKERVVLARDAVLADLPDDYPAFEAVLRSALEDGAFRGWMTLPASEAVAVRGLAAFEPALELLAALTPRLSSEFAVRPFLNSDLPRALAVVRRWTADPDPHVRRLASEGTRPRLPWAARIPALMADPGPALPVLDALYRDDSEYVRRSVANHLNDIGRDSPGIAVATARWWLASPGADTPRVVRHGLRGLVKQGHPGALEALGYPADVPVVVDGPRLGSARVAVGGSLDFTATVTNLGATTAAVAIDYVVHHVKANGTRTAKVFKLTTRTLAPGEQCSLRRAHSFRPISTRRYHPGIHGIQLQVNGRRHPMTEFELTV</sequence>
<name>A0A4R6UWB6_9ACTN</name>
<evidence type="ECO:0000313" key="1">
    <source>
        <dbReference type="EMBL" id="TDQ51582.1"/>
    </source>
</evidence>
<accession>A0A4R6UWB6</accession>
<dbReference type="AlphaFoldDB" id="A0A4R6UWB6"/>
<proteinExistence type="predicted"/>
<reference evidence="1 2" key="1">
    <citation type="submission" date="2019-03" db="EMBL/GenBank/DDBJ databases">
        <title>Genomic Encyclopedia of Type Strains, Phase IV (KMG-IV): sequencing the most valuable type-strain genomes for metagenomic binning, comparative biology and taxonomic classification.</title>
        <authorList>
            <person name="Goeker M."/>
        </authorList>
    </citation>
    <scope>NUCLEOTIDE SEQUENCE [LARGE SCALE GENOMIC DNA]</scope>
    <source>
        <strain evidence="1 2">DSM 46770</strain>
    </source>
</reference>
<dbReference type="InterPro" id="IPR016024">
    <property type="entry name" value="ARM-type_fold"/>
</dbReference>
<dbReference type="EMBL" id="SNYN01000010">
    <property type="protein sequence ID" value="TDQ51582.1"/>
    <property type="molecule type" value="Genomic_DNA"/>
</dbReference>
<dbReference type="RefSeq" id="WP_133742001.1">
    <property type="nucleotide sequence ID" value="NZ_SNYN01000010.1"/>
</dbReference>
<organism evidence="1 2">
    <name type="scientific">Actinorugispora endophytica</name>
    <dbReference type="NCBI Taxonomy" id="1605990"/>
    <lineage>
        <taxon>Bacteria</taxon>
        <taxon>Bacillati</taxon>
        <taxon>Actinomycetota</taxon>
        <taxon>Actinomycetes</taxon>
        <taxon>Streptosporangiales</taxon>
        <taxon>Nocardiopsidaceae</taxon>
        <taxon>Actinorugispora</taxon>
    </lineage>
</organism>